<dbReference type="EMBL" id="GAKP01007855">
    <property type="protein sequence ID" value="JAC51097.1"/>
    <property type="molecule type" value="Transcribed_RNA"/>
</dbReference>
<feature type="non-terminal residue" evidence="2">
    <location>
        <position position="1"/>
    </location>
</feature>
<dbReference type="Pfam" id="PF26080">
    <property type="entry name" value="CUB_animal"/>
    <property type="match status" value="1"/>
</dbReference>
<dbReference type="InterPro" id="IPR058698">
    <property type="entry name" value="CUB_metazoa"/>
</dbReference>
<sequence length="336" mass="37814">CKLIRFVSGVMLFRSKHLLYLVSLIACFGWSSAQILNFQCGQTTRLKRIVIHSPAQQFSSSTCQYTIRRQSTHVCQLLVRFQQFELQQPTTDSVTNTLTCTDSFTAGRFTLCGDNSGQHIYIPFEGDSTVLNFNLPSRSANWHLIVEQLECPPAPSHVADGLPPLIGGMIKDLLDLRNVFSRFISDMDLLAPAGCDQYYTEASGIIKSFNYRDGINTHYMSNLKYTICIKQTMTANAIEYTVKKFSLSSELPSEFYNEACHPFIFTEGRQSDYLMIPNSHFADNAAVQPTYFCGQGLTAGQVVIGSRPFIMHFSSDEQWHSEETGFSIEYRTKAAA</sequence>
<proteinExistence type="predicted"/>
<accession>A0A034W9W5</accession>
<evidence type="ECO:0000313" key="2">
    <source>
        <dbReference type="EMBL" id="JAC51097.1"/>
    </source>
</evidence>
<feature type="domain" description="CUB" evidence="1">
    <location>
        <begin position="192"/>
        <end position="332"/>
    </location>
</feature>
<dbReference type="SUPFAM" id="SSF49854">
    <property type="entry name" value="Spermadhesin, CUB domain"/>
    <property type="match status" value="1"/>
</dbReference>
<dbReference type="AlphaFoldDB" id="A0A034W9W5"/>
<name>A0A034W9W5_BACDO</name>
<dbReference type="OrthoDB" id="6378913at2759"/>
<reference evidence="2" key="1">
    <citation type="journal article" date="2014" name="BMC Genomics">
        <title>Characterizing the developmental transcriptome of the oriental fruit fly, Bactrocera dorsalis (Diptera: Tephritidae) through comparative genomic analysis with Drosophila melanogaster utilizing modENCODE datasets.</title>
        <authorList>
            <person name="Geib S.M."/>
            <person name="Calla B."/>
            <person name="Hall B."/>
            <person name="Hou S."/>
            <person name="Manoukis N.C."/>
        </authorList>
    </citation>
    <scope>NUCLEOTIDE SEQUENCE</scope>
    <source>
        <strain evidence="2">Punador</strain>
    </source>
</reference>
<dbReference type="PANTHER" id="PTHR33236">
    <property type="entry name" value="INTRAFLAGELLAR TRANSPORT PROTEIN 122 FAMILY PROTEIN-RELATED"/>
    <property type="match status" value="1"/>
</dbReference>
<dbReference type="PANTHER" id="PTHR33236:SF12">
    <property type="entry name" value="CUB DOMAIN-CONTAINING PROTEIN-RELATED"/>
    <property type="match status" value="1"/>
</dbReference>
<protein>
    <recommendedName>
        <fullName evidence="1">CUB domain-containing protein</fullName>
    </recommendedName>
</protein>
<dbReference type="Gene3D" id="2.60.120.290">
    <property type="entry name" value="Spermadhesin, CUB domain"/>
    <property type="match status" value="1"/>
</dbReference>
<dbReference type="InterPro" id="IPR035914">
    <property type="entry name" value="Sperma_CUB_dom_sf"/>
</dbReference>
<organism evidence="2">
    <name type="scientific">Bactrocera dorsalis</name>
    <name type="common">Oriental fruit fly</name>
    <name type="synonym">Dacus dorsalis</name>
    <dbReference type="NCBI Taxonomy" id="27457"/>
    <lineage>
        <taxon>Eukaryota</taxon>
        <taxon>Metazoa</taxon>
        <taxon>Ecdysozoa</taxon>
        <taxon>Arthropoda</taxon>
        <taxon>Hexapoda</taxon>
        <taxon>Insecta</taxon>
        <taxon>Pterygota</taxon>
        <taxon>Neoptera</taxon>
        <taxon>Endopterygota</taxon>
        <taxon>Diptera</taxon>
        <taxon>Brachycera</taxon>
        <taxon>Muscomorpha</taxon>
        <taxon>Tephritoidea</taxon>
        <taxon>Tephritidae</taxon>
        <taxon>Bactrocera</taxon>
        <taxon>Bactrocera</taxon>
    </lineage>
</organism>
<evidence type="ECO:0000259" key="1">
    <source>
        <dbReference type="Pfam" id="PF26080"/>
    </source>
</evidence>